<dbReference type="PANTHER" id="PTHR10566:SF113">
    <property type="entry name" value="PROTEIN ACTIVITY OF BC1 COMPLEX KINASE 7, CHLOROPLASTIC"/>
    <property type="match status" value="1"/>
</dbReference>
<keyword evidence="2" id="KW-0812">Transmembrane</keyword>
<dbReference type="GO" id="GO:0004497">
    <property type="term" value="F:monooxygenase activity"/>
    <property type="evidence" value="ECO:0007669"/>
    <property type="project" value="UniProtKB-KW"/>
</dbReference>
<proteinExistence type="inferred from homology"/>
<protein>
    <submittedName>
        <fullName evidence="4">Ubiquinone biosynthesis monooxygenase UbiB</fullName>
    </submittedName>
</protein>
<name>A0A3B0RQC6_9ZZZZ</name>
<dbReference type="InterPro" id="IPR050154">
    <property type="entry name" value="UbiB_kinase"/>
</dbReference>
<dbReference type="SUPFAM" id="SSF56112">
    <property type="entry name" value="Protein kinase-like (PK-like)"/>
    <property type="match status" value="1"/>
</dbReference>
<dbReference type="PANTHER" id="PTHR10566">
    <property type="entry name" value="CHAPERONE-ACTIVITY OF BC1 COMPLEX CABC1 -RELATED"/>
    <property type="match status" value="1"/>
</dbReference>
<feature type="domain" description="Protein kinase" evidence="3">
    <location>
        <begin position="137"/>
        <end position="464"/>
    </location>
</feature>
<dbReference type="EMBL" id="UOEI01000122">
    <property type="protein sequence ID" value="VAV94327.1"/>
    <property type="molecule type" value="Genomic_DNA"/>
</dbReference>
<dbReference type="GO" id="GO:0004672">
    <property type="term" value="F:protein kinase activity"/>
    <property type="evidence" value="ECO:0007669"/>
    <property type="project" value="InterPro"/>
</dbReference>
<dbReference type="GO" id="GO:0005524">
    <property type="term" value="F:ATP binding"/>
    <property type="evidence" value="ECO:0007669"/>
    <property type="project" value="InterPro"/>
</dbReference>
<evidence type="ECO:0000256" key="1">
    <source>
        <dbReference type="ARBA" id="ARBA00009670"/>
    </source>
</evidence>
<gene>
    <name evidence="4" type="ORF">MNBD_ACTINO01-1560</name>
</gene>
<dbReference type="Gene3D" id="1.10.510.10">
    <property type="entry name" value="Transferase(Phosphotransferase) domain 1"/>
    <property type="match status" value="1"/>
</dbReference>
<keyword evidence="4" id="KW-0560">Oxidoreductase</keyword>
<organism evidence="4">
    <name type="scientific">hydrothermal vent metagenome</name>
    <dbReference type="NCBI Taxonomy" id="652676"/>
    <lineage>
        <taxon>unclassified sequences</taxon>
        <taxon>metagenomes</taxon>
        <taxon>ecological metagenomes</taxon>
    </lineage>
</organism>
<dbReference type="InterPro" id="IPR004147">
    <property type="entry name" value="ABC1_dom"/>
</dbReference>
<keyword evidence="4" id="KW-0503">Monooxygenase</keyword>
<feature type="transmembrane region" description="Helical" evidence="2">
    <location>
        <begin position="544"/>
        <end position="564"/>
    </location>
</feature>
<comment type="similarity">
    <text evidence="1">Belongs to the protein kinase superfamily. ADCK protein kinase family.</text>
</comment>
<dbReference type="CDD" id="cd05121">
    <property type="entry name" value="ABC1_ADCK3-like"/>
    <property type="match status" value="1"/>
</dbReference>
<reference evidence="4" key="1">
    <citation type="submission" date="2018-06" db="EMBL/GenBank/DDBJ databases">
        <authorList>
            <person name="Zhirakovskaya E."/>
        </authorList>
    </citation>
    <scope>NUCLEOTIDE SEQUENCE</scope>
</reference>
<keyword evidence="4" id="KW-0830">Ubiquinone</keyword>
<dbReference type="AlphaFoldDB" id="A0A3B0RQC6"/>
<dbReference type="PROSITE" id="PS50011">
    <property type="entry name" value="PROTEIN_KINASE_DOM"/>
    <property type="match status" value="1"/>
</dbReference>
<sequence>MRSLTTRWQRRSEPWSRRERWKREREMASALARHGIGLTLAQAKLGWVLPFQWGLLKHPRRDEPYSGPEHLRMAFEDLGPTFIKLAQILSTRGDLIGPEYASELARLQSRVPPLPFSEMAEVLDAELPLPHDEIFTSFDSEPIGSASIGQVYRATLHTGESVVVKVQRPGVRKAIELDLEILRRGVARILSSDTEESFYDIEGFLDEFAFTLNNELDYTYEGENAERFRSIHHDDPDVFIPEIYWEHSTSRVLVMDEVRGTEFAGAPNDESLTLEDRDHLASVALRIAFTQIFREGFFHADPHPGNLIIMEDLRIGLIDFGIVGTLTEHQRDHFLDFAYTMSRGDSEGMIDALWGLGVTEPEAQRRSVARDFDHLFHRVGHKSFADLAAADMVGELMRIAHRHQLQFPPDLALMFKVLAMLESTATLVDAKFLFFDALEPQVEVLLRERTSPSSLGKRAGHEALDMARLLEGLPHRADRLLQRLETGDLEFSVRQNRLEAETKRLHRAVDRLTIGLSVVLFLLAAGVYVIAAELVATTSGRLDYLRIVFVIGVVVLVTLGVGAWRARRR</sequence>
<evidence type="ECO:0000259" key="3">
    <source>
        <dbReference type="PROSITE" id="PS50011"/>
    </source>
</evidence>
<dbReference type="Pfam" id="PF03109">
    <property type="entry name" value="ABC1"/>
    <property type="match status" value="1"/>
</dbReference>
<accession>A0A3B0RQC6</accession>
<keyword evidence="2" id="KW-0472">Membrane</keyword>
<evidence type="ECO:0000313" key="4">
    <source>
        <dbReference type="EMBL" id="VAV94327.1"/>
    </source>
</evidence>
<evidence type="ECO:0000256" key="2">
    <source>
        <dbReference type="SAM" id="Phobius"/>
    </source>
</evidence>
<dbReference type="InterPro" id="IPR000719">
    <property type="entry name" value="Prot_kinase_dom"/>
</dbReference>
<dbReference type="InterPro" id="IPR011009">
    <property type="entry name" value="Kinase-like_dom_sf"/>
</dbReference>
<keyword evidence="2" id="KW-1133">Transmembrane helix</keyword>
<feature type="transmembrane region" description="Helical" evidence="2">
    <location>
        <begin position="512"/>
        <end position="532"/>
    </location>
</feature>